<keyword evidence="4" id="KW-0067">ATP-binding</keyword>
<dbReference type="EMBL" id="KK583204">
    <property type="protein sequence ID" value="KDO29760.1"/>
    <property type="molecule type" value="Genomic_DNA"/>
</dbReference>
<dbReference type="PROSITE" id="PS00108">
    <property type="entry name" value="PROTEIN_KINASE_ST"/>
    <property type="match status" value="1"/>
</dbReference>
<accession>A0A067CKQ1</accession>
<sequence length="312" mass="34178">MAKVRSINANELGTLELMEFDSALDYGTFGILYHGLLDGRDVAVKSLSHHTTNEMFENEVWLLAELGANPHTVELLGTSVSAQGHRQIVMELMRGRNLRHHLGTLAASSGGSQDLHRLLPIALEIVEALRYLHERNIIHRDLKTTNVLLDERGHIKLADFGVGRKATGRTMTERIGTSRYMAPEVFNGSNYTTAADMYSFGVLLTVLTTLLEPFAGCTESDVKLHARIRDEGLRPRLDTNCPPALAALAHQCMHLDPCERPTAGAAVNILQPLVWALSPLPIIPSPLLQIVSSPVGHPKVLHRAVTTSNTSS</sequence>
<dbReference type="PANTHER" id="PTHR44329:SF288">
    <property type="entry name" value="MITOGEN-ACTIVATED PROTEIN KINASE KINASE KINASE 20"/>
    <property type="match status" value="1"/>
</dbReference>
<name>A0A067CKQ1_SAPPC</name>
<dbReference type="SUPFAM" id="SSF56112">
    <property type="entry name" value="Protein kinase-like (PK-like)"/>
    <property type="match status" value="1"/>
</dbReference>
<dbReference type="InterPro" id="IPR001245">
    <property type="entry name" value="Ser-Thr/Tyr_kinase_cat_dom"/>
</dbReference>
<dbReference type="InterPro" id="IPR008271">
    <property type="entry name" value="Ser/Thr_kinase_AS"/>
</dbReference>
<gene>
    <name evidence="6" type="ORF">SPRG_04877</name>
</gene>
<dbReference type="GO" id="GO:0004674">
    <property type="term" value="F:protein serine/threonine kinase activity"/>
    <property type="evidence" value="ECO:0007669"/>
    <property type="project" value="TreeGrafter"/>
</dbReference>
<protein>
    <submittedName>
        <fullName evidence="6">TKL protein kinase</fullName>
    </submittedName>
</protein>
<evidence type="ECO:0000256" key="2">
    <source>
        <dbReference type="ARBA" id="ARBA00022741"/>
    </source>
</evidence>
<dbReference type="InterPro" id="IPR000719">
    <property type="entry name" value="Prot_kinase_dom"/>
</dbReference>
<dbReference type="PRINTS" id="PR00109">
    <property type="entry name" value="TYRKINASE"/>
</dbReference>
<dbReference type="Gene3D" id="3.30.200.20">
    <property type="entry name" value="Phosphorylase Kinase, domain 1"/>
    <property type="match status" value="1"/>
</dbReference>
<dbReference type="InterPro" id="IPR051681">
    <property type="entry name" value="Ser/Thr_Kinases-Pseudokinases"/>
</dbReference>
<proteinExistence type="predicted"/>
<dbReference type="GeneID" id="24127295"/>
<dbReference type="Pfam" id="PF00069">
    <property type="entry name" value="Pkinase"/>
    <property type="match status" value="1"/>
</dbReference>
<dbReference type="KEGG" id="spar:SPRG_04877"/>
<dbReference type="SMART" id="SM00220">
    <property type="entry name" value="S_TKc"/>
    <property type="match status" value="1"/>
</dbReference>
<keyword evidence="7" id="KW-1185">Reference proteome</keyword>
<keyword evidence="3 6" id="KW-0418">Kinase</keyword>
<dbReference type="PROSITE" id="PS50011">
    <property type="entry name" value="PROTEIN_KINASE_DOM"/>
    <property type="match status" value="1"/>
</dbReference>
<evidence type="ECO:0000313" key="7">
    <source>
        <dbReference type="Proteomes" id="UP000030745"/>
    </source>
</evidence>
<evidence type="ECO:0000256" key="3">
    <source>
        <dbReference type="ARBA" id="ARBA00022777"/>
    </source>
</evidence>
<dbReference type="PANTHER" id="PTHR44329">
    <property type="entry name" value="SERINE/THREONINE-PROTEIN KINASE TNNI3K-RELATED"/>
    <property type="match status" value="1"/>
</dbReference>
<evidence type="ECO:0000259" key="5">
    <source>
        <dbReference type="PROSITE" id="PS50011"/>
    </source>
</evidence>
<dbReference type="RefSeq" id="XP_012199408.1">
    <property type="nucleotide sequence ID" value="XM_012344018.1"/>
</dbReference>
<dbReference type="InterPro" id="IPR011009">
    <property type="entry name" value="Kinase-like_dom_sf"/>
</dbReference>
<dbReference type="Gene3D" id="1.10.510.10">
    <property type="entry name" value="Transferase(Phosphotransferase) domain 1"/>
    <property type="match status" value="1"/>
</dbReference>
<dbReference type="OrthoDB" id="187574at2759"/>
<feature type="domain" description="Protein kinase" evidence="5">
    <location>
        <begin position="18"/>
        <end position="274"/>
    </location>
</feature>
<organism evidence="6 7">
    <name type="scientific">Saprolegnia parasitica (strain CBS 223.65)</name>
    <dbReference type="NCBI Taxonomy" id="695850"/>
    <lineage>
        <taxon>Eukaryota</taxon>
        <taxon>Sar</taxon>
        <taxon>Stramenopiles</taxon>
        <taxon>Oomycota</taxon>
        <taxon>Saprolegniomycetes</taxon>
        <taxon>Saprolegniales</taxon>
        <taxon>Saprolegniaceae</taxon>
        <taxon>Saprolegnia</taxon>
    </lineage>
</organism>
<keyword evidence="2" id="KW-0547">Nucleotide-binding</keyword>
<dbReference type="VEuPathDB" id="FungiDB:SPRG_04877"/>
<evidence type="ECO:0000313" key="6">
    <source>
        <dbReference type="EMBL" id="KDO29760.1"/>
    </source>
</evidence>
<evidence type="ECO:0000256" key="4">
    <source>
        <dbReference type="ARBA" id="ARBA00022840"/>
    </source>
</evidence>
<dbReference type="Proteomes" id="UP000030745">
    <property type="component" value="Unassembled WGS sequence"/>
</dbReference>
<dbReference type="OMA" id="AHTERTC"/>
<reference evidence="6 7" key="1">
    <citation type="journal article" date="2013" name="PLoS Genet.">
        <title>Distinctive expansion of potential virulence genes in the genome of the oomycete fish pathogen Saprolegnia parasitica.</title>
        <authorList>
            <person name="Jiang R.H."/>
            <person name="de Bruijn I."/>
            <person name="Haas B.J."/>
            <person name="Belmonte R."/>
            <person name="Lobach L."/>
            <person name="Christie J."/>
            <person name="van den Ackerveken G."/>
            <person name="Bottin A."/>
            <person name="Bulone V."/>
            <person name="Diaz-Moreno S.M."/>
            <person name="Dumas B."/>
            <person name="Fan L."/>
            <person name="Gaulin E."/>
            <person name="Govers F."/>
            <person name="Grenville-Briggs L.J."/>
            <person name="Horner N.R."/>
            <person name="Levin J.Z."/>
            <person name="Mammella M."/>
            <person name="Meijer H.J."/>
            <person name="Morris P."/>
            <person name="Nusbaum C."/>
            <person name="Oome S."/>
            <person name="Phillips A.J."/>
            <person name="van Rooyen D."/>
            <person name="Rzeszutek E."/>
            <person name="Saraiva M."/>
            <person name="Secombes C.J."/>
            <person name="Seidl M.F."/>
            <person name="Snel B."/>
            <person name="Stassen J.H."/>
            <person name="Sykes S."/>
            <person name="Tripathy S."/>
            <person name="van den Berg H."/>
            <person name="Vega-Arreguin J.C."/>
            <person name="Wawra S."/>
            <person name="Young S.K."/>
            <person name="Zeng Q."/>
            <person name="Dieguez-Uribeondo J."/>
            <person name="Russ C."/>
            <person name="Tyler B.M."/>
            <person name="van West P."/>
        </authorList>
    </citation>
    <scope>NUCLEOTIDE SEQUENCE [LARGE SCALE GENOMIC DNA]</scope>
    <source>
        <strain evidence="6 7">CBS 223.65</strain>
    </source>
</reference>
<evidence type="ECO:0000256" key="1">
    <source>
        <dbReference type="ARBA" id="ARBA00022679"/>
    </source>
</evidence>
<keyword evidence="1" id="KW-0808">Transferase</keyword>
<dbReference type="STRING" id="695850.A0A067CKQ1"/>
<dbReference type="GO" id="GO:0005524">
    <property type="term" value="F:ATP binding"/>
    <property type="evidence" value="ECO:0007669"/>
    <property type="project" value="UniProtKB-KW"/>
</dbReference>
<dbReference type="AlphaFoldDB" id="A0A067CKQ1"/>